<sequence length="193" mass="21693">VTSQKAKAKKSYAEEISYKPALSLLNPTASPFSSTSSDRTILSPSGLSPSSPKFHVTLQRIQPSAPSDGEKKKTIRQIIQQANCSLSENDSLPIYRIPKSIQILIKKEIAPRVLNRHLSPSSYSDYFAALLYAEEFFLQPLNMMWFTYVPLNVQAIGAALFSSFSKSSILFLDSLRKTHHHKTSYAFKQEKYT</sequence>
<feature type="region of interest" description="Disordered" evidence="1">
    <location>
        <begin position="25"/>
        <end position="52"/>
    </location>
</feature>
<dbReference type="Proteomes" id="UP000237105">
    <property type="component" value="Unassembled WGS sequence"/>
</dbReference>
<name>A0A2P5D4L1_PARAD</name>
<reference evidence="3" key="1">
    <citation type="submission" date="2016-06" db="EMBL/GenBank/DDBJ databases">
        <title>Parallel loss of symbiosis genes in relatives of nitrogen-fixing non-legume Parasponia.</title>
        <authorList>
            <person name="Van Velzen R."/>
            <person name="Holmer R."/>
            <person name="Bu F."/>
            <person name="Rutten L."/>
            <person name="Van Zeijl A."/>
            <person name="Liu W."/>
            <person name="Santuari L."/>
            <person name="Cao Q."/>
            <person name="Sharma T."/>
            <person name="Shen D."/>
            <person name="Roswanjaya Y."/>
            <person name="Wardhani T."/>
            <person name="Kalhor M.S."/>
            <person name="Jansen J."/>
            <person name="Van den Hoogen J."/>
            <person name="Gungor B."/>
            <person name="Hartog M."/>
            <person name="Hontelez J."/>
            <person name="Verver J."/>
            <person name="Yang W.-C."/>
            <person name="Schijlen E."/>
            <person name="Repin R."/>
            <person name="Schilthuizen M."/>
            <person name="Schranz E."/>
            <person name="Heidstra R."/>
            <person name="Miyata K."/>
            <person name="Fedorova E."/>
            <person name="Kohlen W."/>
            <person name="Bisseling T."/>
            <person name="Smit S."/>
            <person name="Geurts R."/>
        </authorList>
    </citation>
    <scope>NUCLEOTIDE SEQUENCE [LARGE SCALE GENOMIC DNA]</scope>
    <source>
        <strain evidence="3">cv. WU1-14</strain>
    </source>
</reference>
<evidence type="ECO:0000313" key="3">
    <source>
        <dbReference type="Proteomes" id="UP000237105"/>
    </source>
</evidence>
<organism evidence="2 3">
    <name type="scientific">Parasponia andersonii</name>
    <name type="common">Sponia andersonii</name>
    <dbReference type="NCBI Taxonomy" id="3476"/>
    <lineage>
        <taxon>Eukaryota</taxon>
        <taxon>Viridiplantae</taxon>
        <taxon>Streptophyta</taxon>
        <taxon>Embryophyta</taxon>
        <taxon>Tracheophyta</taxon>
        <taxon>Spermatophyta</taxon>
        <taxon>Magnoliopsida</taxon>
        <taxon>eudicotyledons</taxon>
        <taxon>Gunneridae</taxon>
        <taxon>Pentapetalae</taxon>
        <taxon>rosids</taxon>
        <taxon>fabids</taxon>
        <taxon>Rosales</taxon>
        <taxon>Cannabaceae</taxon>
        <taxon>Parasponia</taxon>
    </lineage>
</organism>
<dbReference type="OrthoDB" id="6513042at2759"/>
<feature type="compositionally biased region" description="Polar residues" evidence="1">
    <location>
        <begin position="25"/>
        <end position="40"/>
    </location>
</feature>
<accession>A0A2P5D4L1</accession>
<dbReference type="AlphaFoldDB" id="A0A2P5D4L1"/>
<feature type="non-terminal residue" evidence="2">
    <location>
        <position position="1"/>
    </location>
</feature>
<comment type="caution">
    <text evidence="2">The sequence shown here is derived from an EMBL/GenBank/DDBJ whole genome shotgun (WGS) entry which is preliminary data.</text>
</comment>
<evidence type="ECO:0000256" key="1">
    <source>
        <dbReference type="SAM" id="MobiDB-lite"/>
    </source>
</evidence>
<feature type="compositionally biased region" description="Low complexity" evidence="1">
    <location>
        <begin position="42"/>
        <end position="52"/>
    </location>
</feature>
<proteinExistence type="predicted"/>
<evidence type="ECO:0000313" key="2">
    <source>
        <dbReference type="EMBL" id="PON68217.1"/>
    </source>
</evidence>
<keyword evidence="3" id="KW-1185">Reference proteome</keyword>
<dbReference type="EMBL" id="JXTB01000065">
    <property type="protein sequence ID" value="PON68217.1"/>
    <property type="molecule type" value="Genomic_DNA"/>
</dbReference>
<gene>
    <name evidence="2" type="ORF">PanWU01x14_097770</name>
</gene>
<protein>
    <submittedName>
        <fullName evidence="2">Uncharacterized protein</fullName>
    </submittedName>
</protein>